<evidence type="ECO:0000256" key="1">
    <source>
        <dbReference type="SAM" id="MobiDB-lite"/>
    </source>
</evidence>
<evidence type="ECO:0000256" key="2">
    <source>
        <dbReference type="SAM" id="Phobius"/>
    </source>
</evidence>
<name>A0A0C2ME37_THEKT</name>
<keyword evidence="2" id="KW-1133">Transmembrane helix</keyword>
<keyword evidence="4" id="KW-1185">Reference proteome</keyword>
<accession>A0A0C2ME37</accession>
<organism evidence="3 4">
    <name type="scientific">Thelohanellus kitauei</name>
    <name type="common">Myxosporean</name>
    <dbReference type="NCBI Taxonomy" id="669202"/>
    <lineage>
        <taxon>Eukaryota</taxon>
        <taxon>Metazoa</taxon>
        <taxon>Cnidaria</taxon>
        <taxon>Myxozoa</taxon>
        <taxon>Myxosporea</taxon>
        <taxon>Bivalvulida</taxon>
        <taxon>Platysporina</taxon>
        <taxon>Myxobolidae</taxon>
        <taxon>Thelohanellus</taxon>
    </lineage>
</organism>
<dbReference type="Proteomes" id="UP000031668">
    <property type="component" value="Unassembled WGS sequence"/>
</dbReference>
<keyword evidence="2" id="KW-0812">Transmembrane</keyword>
<feature type="region of interest" description="Disordered" evidence="1">
    <location>
        <begin position="143"/>
        <end position="162"/>
    </location>
</feature>
<keyword evidence="2" id="KW-0472">Membrane</keyword>
<proteinExistence type="predicted"/>
<gene>
    <name evidence="3" type="ORF">RF11_10698</name>
</gene>
<dbReference type="AlphaFoldDB" id="A0A0C2ME37"/>
<sequence length="212" mass="23256">MTNTTENSTYSDSTNNFYSQYDSSPTGSFSSESTNIAFKTTPSVFPSDPHSSFTTISTKVFVNPTSSSASMSHPTVITDEPNISHRSTTVNSFTFFTKTDKSSSSTHSYGTIASYSPTISHRSNSTGNRNVLHNITKSVSQDSTFQISPSTSSTHNGKPNSKRSLFNKILNSTTSIFIIFVMITAILISLMVEIILHLRKKSYRIQESSDVP</sequence>
<protein>
    <submittedName>
        <fullName evidence="3">Uncharacterized protein</fullName>
    </submittedName>
</protein>
<dbReference type="EMBL" id="JWZT01003855">
    <property type="protein sequence ID" value="KII65411.1"/>
    <property type="molecule type" value="Genomic_DNA"/>
</dbReference>
<reference evidence="3 4" key="1">
    <citation type="journal article" date="2014" name="Genome Biol. Evol.">
        <title>The genome of the myxosporean Thelohanellus kitauei shows adaptations to nutrient acquisition within its fish host.</title>
        <authorList>
            <person name="Yang Y."/>
            <person name="Xiong J."/>
            <person name="Zhou Z."/>
            <person name="Huo F."/>
            <person name="Miao W."/>
            <person name="Ran C."/>
            <person name="Liu Y."/>
            <person name="Zhang J."/>
            <person name="Feng J."/>
            <person name="Wang M."/>
            <person name="Wang M."/>
            <person name="Wang L."/>
            <person name="Yao B."/>
        </authorList>
    </citation>
    <scope>NUCLEOTIDE SEQUENCE [LARGE SCALE GENOMIC DNA]</scope>
    <source>
        <strain evidence="3">Wuqing</strain>
    </source>
</reference>
<evidence type="ECO:0000313" key="3">
    <source>
        <dbReference type="EMBL" id="KII65411.1"/>
    </source>
</evidence>
<feature type="transmembrane region" description="Helical" evidence="2">
    <location>
        <begin position="176"/>
        <end position="196"/>
    </location>
</feature>
<evidence type="ECO:0000313" key="4">
    <source>
        <dbReference type="Proteomes" id="UP000031668"/>
    </source>
</evidence>
<comment type="caution">
    <text evidence="3">The sequence shown here is derived from an EMBL/GenBank/DDBJ whole genome shotgun (WGS) entry which is preliminary data.</text>
</comment>